<comment type="subcellular location">
    <subcellularLocation>
        <location evidence="7">Cytoplasm</location>
    </subcellularLocation>
</comment>
<dbReference type="SUPFAM" id="SSF55681">
    <property type="entry name" value="Class II aaRS and biotin synthetases"/>
    <property type="match status" value="1"/>
</dbReference>
<dbReference type="SUPFAM" id="SSF52954">
    <property type="entry name" value="Class II aaRS ABD-related"/>
    <property type="match status" value="1"/>
</dbReference>
<sequence length="489" mass="56117">MADKGITSRTEDFSQWYLDIIERAELAENSAVRGCMVIKPYGYAIWENIQKELDRRIKASGHKNAYFPLLIPKSFFTKEASHVKGFAKECAVVTHYRLKESPDGKGIVVDEDAKLEEELIIRPTSETIIYDTFSRWITSWRDLPMKINQWANIMRWEKRTRPFLRTSEFLWQEGHTVYATEEENIKEVMDMLQMYVDFARDVLAVETYSGRKSESEKFAGAVNTFGVEAMMPDGKSLQFGTSHDLGQNFAKAFEIKFADKDGTVKTPYQNSWGVSTRMMGALIMTHSDDNGLVLPPSVAPIKVVIVPISRDENRDTVMEYCNNLMGELKTEIEDVELDARDFVSPGYKFNEWEKKGVPVRMEIGERDIQNGGVTMVRRDTSEKMFVERSQVLEYTKNLLNEIQNSLLNRSQSIIRNNTHTVESYDELKSMMKGEKGYAKVHWCGDPKCEESIKVETKATTRCIAQDDVSGKCIYCGKDSKEAWYIAQSY</sequence>
<dbReference type="GO" id="GO:0004827">
    <property type="term" value="F:proline-tRNA ligase activity"/>
    <property type="evidence" value="ECO:0007669"/>
    <property type="project" value="UniProtKB-UniRule"/>
</dbReference>
<dbReference type="FunFam" id="3.30.930.10:FF:000037">
    <property type="entry name" value="Proline--tRNA ligase"/>
    <property type="match status" value="1"/>
</dbReference>
<dbReference type="PANTHER" id="PTHR43382">
    <property type="entry name" value="PROLYL-TRNA SYNTHETASE"/>
    <property type="match status" value="1"/>
</dbReference>
<protein>
    <recommendedName>
        <fullName evidence="7">Proline--tRNA ligase</fullName>
        <ecNumber evidence="7">6.1.1.15</ecNumber>
    </recommendedName>
    <alternativeName>
        <fullName evidence="7">Prolyl-tRNA synthetase</fullName>
        <shortName evidence="7">ProRS</shortName>
    </alternativeName>
</protein>
<evidence type="ECO:0000256" key="3">
    <source>
        <dbReference type="ARBA" id="ARBA00022840"/>
    </source>
</evidence>
<comment type="subunit">
    <text evidence="7">Homodimer.</text>
</comment>
<evidence type="ECO:0000256" key="2">
    <source>
        <dbReference type="ARBA" id="ARBA00022741"/>
    </source>
</evidence>
<dbReference type="GO" id="GO:0006433">
    <property type="term" value="P:prolyl-tRNA aminoacylation"/>
    <property type="evidence" value="ECO:0007669"/>
    <property type="project" value="UniProtKB-UniRule"/>
</dbReference>
<dbReference type="Gene3D" id="3.30.110.30">
    <property type="entry name" value="C-terminal domain of ProRS"/>
    <property type="match status" value="1"/>
</dbReference>
<dbReference type="Pfam" id="PF00587">
    <property type="entry name" value="tRNA-synt_2b"/>
    <property type="match status" value="1"/>
</dbReference>
<keyword evidence="4 7" id="KW-0648">Protein biosynthesis</keyword>
<dbReference type="InterPro" id="IPR045864">
    <property type="entry name" value="aa-tRNA-synth_II/BPL/LPL"/>
</dbReference>
<comment type="domain">
    <text evidence="7">Consists of three domains: the N-terminal catalytic domain, the anticodon-binding domain and the C-terminal extension.</text>
</comment>
<dbReference type="GO" id="GO:0005524">
    <property type="term" value="F:ATP binding"/>
    <property type="evidence" value="ECO:0007669"/>
    <property type="project" value="UniProtKB-UniRule"/>
</dbReference>
<keyword evidence="3 7" id="KW-0067">ATP-binding</keyword>
<dbReference type="InterPro" id="IPR017449">
    <property type="entry name" value="Pro-tRNA_synth_II"/>
</dbReference>
<dbReference type="Pfam" id="PF03129">
    <property type="entry name" value="HGTP_anticodon"/>
    <property type="match status" value="1"/>
</dbReference>
<dbReference type="InterPro" id="IPR004499">
    <property type="entry name" value="Pro-tRNA-ligase_IIa_arc-type"/>
</dbReference>
<keyword evidence="2 7" id="KW-0547">Nucleotide-binding</keyword>
<dbReference type="PANTHER" id="PTHR43382:SF2">
    <property type="entry name" value="BIFUNCTIONAL GLUTAMATE_PROLINE--TRNA LIGASE"/>
    <property type="match status" value="1"/>
</dbReference>
<evidence type="ECO:0000256" key="4">
    <source>
        <dbReference type="ARBA" id="ARBA00022917"/>
    </source>
</evidence>
<dbReference type="InterPro" id="IPR033721">
    <property type="entry name" value="ProRS_core_arch_euk"/>
</dbReference>
<evidence type="ECO:0000256" key="7">
    <source>
        <dbReference type="HAMAP-Rule" id="MF_01571"/>
    </source>
</evidence>
<evidence type="ECO:0000313" key="10">
    <source>
        <dbReference type="Proteomes" id="UP000034140"/>
    </source>
</evidence>
<evidence type="ECO:0000256" key="6">
    <source>
        <dbReference type="ARBA" id="ARBA00047671"/>
    </source>
</evidence>
<dbReference type="HAMAP" id="MF_01571">
    <property type="entry name" value="Pro_tRNA_synth_type3"/>
    <property type="match status" value="1"/>
</dbReference>
<organism evidence="9 10">
    <name type="scientific">candidate division WS6 bacterium GW2011_GWC1_36_11</name>
    <dbReference type="NCBI Taxonomy" id="1619090"/>
    <lineage>
        <taxon>Bacteria</taxon>
        <taxon>Candidatus Dojkabacteria</taxon>
    </lineage>
</organism>
<dbReference type="GO" id="GO:0005737">
    <property type="term" value="C:cytoplasm"/>
    <property type="evidence" value="ECO:0007669"/>
    <property type="project" value="UniProtKB-SubCell"/>
</dbReference>
<comment type="similarity">
    <text evidence="7">Belongs to the class-II aminoacyl-tRNA synthetase family. ProS type 3 subfamily.</text>
</comment>
<dbReference type="EC" id="6.1.1.15" evidence="7"/>
<evidence type="ECO:0000256" key="5">
    <source>
        <dbReference type="ARBA" id="ARBA00023146"/>
    </source>
</evidence>
<comment type="function">
    <text evidence="7">Catalyzes the attachment of proline to tRNA(Pro) in a two-step reaction: proline is first activated by ATP to form Pro-AMP and then transferred to the acceptor end of tRNA(Pro).</text>
</comment>
<comment type="caution">
    <text evidence="9">The sequence shown here is derived from an EMBL/GenBank/DDBJ whole genome shotgun (WGS) entry which is preliminary data.</text>
</comment>
<proteinExistence type="inferred from homology"/>
<dbReference type="PROSITE" id="PS50862">
    <property type="entry name" value="AA_TRNA_LIGASE_II"/>
    <property type="match status" value="1"/>
</dbReference>
<keyword evidence="5 7" id="KW-0030">Aminoacyl-tRNA synthetase</keyword>
<keyword evidence="1 7" id="KW-0436">Ligase</keyword>
<dbReference type="InterPro" id="IPR036621">
    <property type="entry name" value="Anticodon-bd_dom_sf"/>
</dbReference>
<dbReference type="Gene3D" id="3.40.50.800">
    <property type="entry name" value="Anticodon-binding domain"/>
    <property type="match status" value="1"/>
</dbReference>
<dbReference type="PATRIC" id="fig|1619090.3.peg.195"/>
<dbReference type="Gene3D" id="3.30.930.10">
    <property type="entry name" value="Bira Bifunctional Protein, Domain 2"/>
    <property type="match status" value="1"/>
</dbReference>
<dbReference type="EMBL" id="LBRE01000006">
    <property type="protein sequence ID" value="KKP92736.1"/>
    <property type="molecule type" value="Genomic_DNA"/>
</dbReference>
<dbReference type="Pfam" id="PF09180">
    <property type="entry name" value="ProRS-C_1"/>
    <property type="match status" value="1"/>
</dbReference>
<dbReference type="SUPFAM" id="SSF64586">
    <property type="entry name" value="C-terminal domain of ProRS"/>
    <property type="match status" value="1"/>
</dbReference>
<dbReference type="AlphaFoldDB" id="A0A0G0DUU0"/>
<dbReference type="GO" id="GO:0017101">
    <property type="term" value="C:aminoacyl-tRNA synthetase multienzyme complex"/>
    <property type="evidence" value="ECO:0007669"/>
    <property type="project" value="TreeGrafter"/>
</dbReference>
<comment type="catalytic activity">
    <reaction evidence="6 7">
        <text>tRNA(Pro) + L-proline + ATP = L-prolyl-tRNA(Pro) + AMP + diphosphate</text>
        <dbReference type="Rhea" id="RHEA:14305"/>
        <dbReference type="Rhea" id="RHEA-COMP:9700"/>
        <dbReference type="Rhea" id="RHEA-COMP:9702"/>
        <dbReference type="ChEBI" id="CHEBI:30616"/>
        <dbReference type="ChEBI" id="CHEBI:33019"/>
        <dbReference type="ChEBI" id="CHEBI:60039"/>
        <dbReference type="ChEBI" id="CHEBI:78442"/>
        <dbReference type="ChEBI" id="CHEBI:78532"/>
        <dbReference type="ChEBI" id="CHEBI:456215"/>
        <dbReference type="EC" id="6.1.1.15"/>
    </reaction>
</comment>
<dbReference type="InterPro" id="IPR006195">
    <property type="entry name" value="aa-tRNA-synth_II"/>
</dbReference>
<dbReference type="SMART" id="SM00946">
    <property type="entry name" value="ProRS-C_1"/>
    <property type="match status" value="1"/>
</dbReference>
<dbReference type="CDD" id="cd00862">
    <property type="entry name" value="ProRS_anticodon_zinc"/>
    <property type="match status" value="1"/>
</dbReference>
<evidence type="ECO:0000256" key="1">
    <source>
        <dbReference type="ARBA" id="ARBA00022598"/>
    </source>
</evidence>
<keyword evidence="7" id="KW-0963">Cytoplasm</keyword>
<reference evidence="9 10" key="1">
    <citation type="journal article" date="2015" name="Nature">
        <title>rRNA introns, odd ribosomes, and small enigmatic genomes across a large radiation of phyla.</title>
        <authorList>
            <person name="Brown C.T."/>
            <person name="Hug L.A."/>
            <person name="Thomas B.C."/>
            <person name="Sharon I."/>
            <person name="Castelle C.J."/>
            <person name="Singh A."/>
            <person name="Wilkins M.J."/>
            <person name="Williams K.H."/>
            <person name="Banfield J.F."/>
        </authorList>
    </citation>
    <scope>NUCLEOTIDE SEQUENCE [LARGE SCALE GENOMIC DNA]</scope>
</reference>
<dbReference type="NCBIfam" id="TIGR00408">
    <property type="entry name" value="proS_fam_I"/>
    <property type="match status" value="1"/>
</dbReference>
<dbReference type="InterPro" id="IPR016061">
    <property type="entry name" value="Pro-tRNA_ligase_II_C"/>
</dbReference>
<dbReference type="InterPro" id="IPR002314">
    <property type="entry name" value="aa-tRNA-synt_IIb"/>
</dbReference>
<dbReference type="InterPro" id="IPR004154">
    <property type="entry name" value="Anticodon-bd"/>
</dbReference>
<dbReference type="CDD" id="cd00778">
    <property type="entry name" value="ProRS_core_arch_euk"/>
    <property type="match status" value="1"/>
</dbReference>
<name>A0A0G0DUU0_9BACT</name>
<feature type="domain" description="Aminoacyl-transfer RNA synthetases class-II family profile" evidence="8">
    <location>
        <begin position="12"/>
        <end position="295"/>
    </location>
</feature>
<dbReference type="Proteomes" id="UP000034140">
    <property type="component" value="Unassembled WGS sequence"/>
</dbReference>
<evidence type="ECO:0000259" key="8">
    <source>
        <dbReference type="PROSITE" id="PS50862"/>
    </source>
</evidence>
<gene>
    <name evidence="7" type="primary">proS</name>
    <name evidence="9" type="ORF">UR96_C0006G0012</name>
</gene>
<evidence type="ECO:0000313" key="9">
    <source>
        <dbReference type="EMBL" id="KKP92736.1"/>
    </source>
</evidence>
<accession>A0A0G0DUU0</accession>